<evidence type="ECO:0000313" key="12">
    <source>
        <dbReference type="Proteomes" id="UP000001064"/>
    </source>
</evidence>
<dbReference type="KEGG" id="dpp:DICPUDRAFT_96619"/>
<evidence type="ECO:0000256" key="3">
    <source>
        <dbReference type="ARBA" id="ARBA00022692"/>
    </source>
</evidence>
<dbReference type="SMART" id="SM00248">
    <property type="entry name" value="ANK"/>
    <property type="match status" value="2"/>
</dbReference>
<dbReference type="VEuPathDB" id="AmoebaDB:DICPUDRAFT_96619"/>
<comment type="domain">
    <text evidence="8">The DHHC domain is required for palmitoyltransferase activity.</text>
</comment>
<feature type="compositionally biased region" description="Polar residues" evidence="9">
    <location>
        <begin position="508"/>
        <end position="517"/>
    </location>
</feature>
<evidence type="ECO:0000256" key="8">
    <source>
        <dbReference type="RuleBase" id="RU079119"/>
    </source>
</evidence>
<dbReference type="GO" id="GO:0016020">
    <property type="term" value="C:membrane"/>
    <property type="evidence" value="ECO:0007669"/>
    <property type="project" value="UniProtKB-SubCell"/>
</dbReference>
<dbReference type="FunCoup" id="F0Z9Z4">
    <property type="interactions" value="30"/>
</dbReference>
<organism evidence="11 12">
    <name type="scientific">Dictyostelium purpureum</name>
    <name type="common">Slime mold</name>
    <dbReference type="NCBI Taxonomy" id="5786"/>
    <lineage>
        <taxon>Eukaryota</taxon>
        <taxon>Amoebozoa</taxon>
        <taxon>Evosea</taxon>
        <taxon>Eumycetozoa</taxon>
        <taxon>Dictyostelia</taxon>
        <taxon>Dictyosteliales</taxon>
        <taxon>Dictyosteliaceae</taxon>
        <taxon>Dictyostelium</taxon>
    </lineage>
</organism>
<keyword evidence="3 8" id="KW-0812">Transmembrane</keyword>
<dbReference type="Gene3D" id="1.25.40.20">
    <property type="entry name" value="Ankyrin repeat-containing domain"/>
    <property type="match status" value="1"/>
</dbReference>
<dbReference type="InterPro" id="IPR002110">
    <property type="entry name" value="Ankyrin_rpt"/>
</dbReference>
<dbReference type="Proteomes" id="UP000001064">
    <property type="component" value="Unassembled WGS sequence"/>
</dbReference>
<proteinExistence type="inferred from homology"/>
<protein>
    <recommendedName>
        <fullName evidence="8">Palmitoyltransferase</fullName>
        <ecNumber evidence="8">2.3.1.225</ecNumber>
    </recommendedName>
</protein>
<dbReference type="RefSeq" id="XP_003284264.1">
    <property type="nucleotide sequence ID" value="XM_003284216.1"/>
</dbReference>
<dbReference type="GeneID" id="10510134"/>
<feature type="transmembrane region" description="Helical" evidence="8">
    <location>
        <begin position="254"/>
        <end position="272"/>
    </location>
</feature>
<dbReference type="Pfam" id="PF01529">
    <property type="entry name" value="DHHC"/>
    <property type="match status" value="1"/>
</dbReference>
<feature type="transmembrane region" description="Helical" evidence="8">
    <location>
        <begin position="278"/>
        <end position="302"/>
    </location>
</feature>
<keyword evidence="6" id="KW-0325">Glycoprotein</keyword>
<keyword evidence="5 8" id="KW-0472">Membrane</keyword>
<dbReference type="PROSITE" id="PS50216">
    <property type="entry name" value="DHHC"/>
    <property type="match status" value="1"/>
</dbReference>
<evidence type="ECO:0000313" key="11">
    <source>
        <dbReference type="EMBL" id="EGC39237.1"/>
    </source>
</evidence>
<reference evidence="12" key="1">
    <citation type="journal article" date="2011" name="Genome Biol.">
        <title>Comparative genomics of the social amoebae Dictyostelium discoideum and Dictyostelium purpureum.</title>
        <authorList>
            <consortium name="US DOE Joint Genome Institute (JGI-PGF)"/>
            <person name="Sucgang R."/>
            <person name="Kuo A."/>
            <person name="Tian X."/>
            <person name="Salerno W."/>
            <person name="Parikh A."/>
            <person name="Feasley C.L."/>
            <person name="Dalin E."/>
            <person name="Tu H."/>
            <person name="Huang E."/>
            <person name="Barry K."/>
            <person name="Lindquist E."/>
            <person name="Shapiro H."/>
            <person name="Bruce D."/>
            <person name="Schmutz J."/>
            <person name="Salamov A."/>
            <person name="Fey P."/>
            <person name="Gaudet P."/>
            <person name="Anjard C."/>
            <person name="Babu M.M."/>
            <person name="Basu S."/>
            <person name="Bushmanova Y."/>
            <person name="van der Wel H."/>
            <person name="Katoh-Kurasawa M."/>
            <person name="Dinh C."/>
            <person name="Coutinho P.M."/>
            <person name="Saito T."/>
            <person name="Elias M."/>
            <person name="Schaap P."/>
            <person name="Kay R.R."/>
            <person name="Henrissat B."/>
            <person name="Eichinger L."/>
            <person name="Rivero F."/>
            <person name="Putnam N.H."/>
            <person name="West C.M."/>
            <person name="Loomis W.F."/>
            <person name="Chisholm R.L."/>
            <person name="Shaulsky G."/>
            <person name="Strassmann J.E."/>
            <person name="Queller D.C."/>
            <person name="Kuspa A."/>
            <person name="Grigoriev I.V."/>
        </authorList>
    </citation>
    <scope>NUCLEOTIDE SEQUENCE [LARGE SCALE GENOMIC DNA]</scope>
    <source>
        <strain evidence="12">QSDP1</strain>
    </source>
</reference>
<keyword evidence="7 8" id="KW-0012">Acyltransferase</keyword>
<comment type="similarity">
    <text evidence="8">Belongs to the DHHC palmitoyltransferase family.</text>
</comment>
<accession>F0Z9Z4</accession>
<feature type="region of interest" description="Disordered" evidence="9">
    <location>
        <begin position="478"/>
        <end position="517"/>
    </location>
</feature>
<feature type="transmembrane region" description="Helical" evidence="8">
    <location>
        <begin position="424"/>
        <end position="445"/>
    </location>
</feature>
<evidence type="ECO:0000256" key="9">
    <source>
        <dbReference type="SAM" id="MobiDB-lite"/>
    </source>
</evidence>
<dbReference type="PANTHER" id="PTHR22883">
    <property type="entry name" value="ZINC FINGER DHHC DOMAIN CONTAINING PROTEIN"/>
    <property type="match status" value="1"/>
</dbReference>
<dbReference type="OMA" id="GITHILH"/>
<evidence type="ECO:0000256" key="1">
    <source>
        <dbReference type="ARBA" id="ARBA00004141"/>
    </source>
</evidence>
<feature type="transmembrane region" description="Helical" evidence="8">
    <location>
        <begin position="225"/>
        <end position="242"/>
    </location>
</feature>
<dbReference type="PANTHER" id="PTHR22883:SF127">
    <property type="entry name" value="ZDHHC-TYPE PALMITOYLTRANSFERASE 3-RELATED"/>
    <property type="match status" value="1"/>
</dbReference>
<evidence type="ECO:0000256" key="7">
    <source>
        <dbReference type="ARBA" id="ARBA00023315"/>
    </source>
</evidence>
<dbReference type="EMBL" id="GL870961">
    <property type="protein sequence ID" value="EGC39237.1"/>
    <property type="molecule type" value="Genomic_DNA"/>
</dbReference>
<dbReference type="Pfam" id="PF12796">
    <property type="entry name" value="Ank_2"/>
    <property type="match status" value="1"/>
</dbReference>
<evidence type="ECO:0000256" key="6">
    <source>
        <dbReference type="ARBA" id="ARBA00023180"/>
    </source>
</evidence>
<dbReference type="SUPFAM" id="SSF48403">
    <property type="entry name" value="Ankyrin repeat"/>
    <property type="match status" value="1"/>
</dbReference>
<dbReference type="GO" id="GO:0006612">
    <property type="term" value="P:protein targeting to membrane"/>
    <property type="evidence" value="ECO:0000318"/>
    <property type="project" value="GO_Central"/>
</dbReference>
<dbReference type="GO" id="GO:0005783">
    <property type="term" value="C:endoplasmic reticulum"/>
    <property type="evidence" value="ECO:0000318"/>
    <property type="project" value="GO_Central"/>
</dbReference>
<evidence type="ECO:0000256" key="5">
    <source>
        <dbReference type="ARBA" id="ARBA00023136"/>
    </source>
</evidence>
<evidence type="ECO:0000256" key="4">
    <source>
        <dbReference type="ARBA" id="ARBA00022989"/>
    </source>
</evidence>
<dbReference type="OrthoDB" id="6781668at2759"/>
<sequence length="562" mass="64747">MLPREHVMENSDGELPPPKPQTHAYRPLSQEQDIPFLQIVTPNQMLKVPQVFQDQYKGLLERWALQCIRKSNVPYTQLVPYNFVLVLLEIAKNGDIQEYRDFIQVIMDSQNSQQDDEAPSDHDEFKSKRRTALHWACMKGHKSVVTTLCSFEDCQINAHKDTNGNMPIDLAISKGHDDIVKYIETKLKDDKLFGGSVEKYDQFWIIVGIMTILVPTAVICNFPAIFAYPLVGGCGFFIFKHLQYNYWISERNNWFLPTTLYASVMLWYMAYIMRIAPLVMAINMVPHLIVNSMAWFFFIYFIKLTKENPGSVSKHLSKQQSNQTFMECLNENRQLPLICPSCLINRPIRSKHCPTCKMCVGRFDHHCVWIGNCVGINNQALFITVLFSYVILVVSGFITVKDYFTYDANAPKLSDGYWDSFKYFYTYHTFILMYAIYGILMSFWIGKLGLAQIISIVINRTTYEQILQIREFERQQKEGSSHAHGGHGHSHGGGAECNHAHGGDASNAAGNSSTENKSIDKSFQNQHLDFAMYNRGFVNNVKEFLFDTKQFYFKFTNNQHIV</sequence>
<dbReference type="EC" id="2.3.1.225" evidence="8"/>
<dbReference type="InterPro" id="IPR039859">
    <property type="entry name" value="PFA4/ZDH16/20/ERF2-like"/>
</dbReference>
<feature type="region of interest" description="Disordered" evidence="9">
    <location>
        <begin position="1"/>
        <end position="24"/>
    </location>
</feature>
<name>F0Z9Z4_DICPU</name>
<keyword evidence="2 8" id="KW-0808">Transferase</keyword>
<dbReference type="eggNOG" id="KOG0509">
    <property type="taxonomic scope" value="Eukaryota"/>
</dbReference>
<comment type="catalytic activity">
    <reaction evidence="8">
        <text>L-cysteinyl-[protein] + hexadecanoyl-CoA = S-hexadecanoyl-L-cysteinyl-[protein] + CoA</text>
        <dbReference type="Rhea" id="RHEA:36683"/>
        <dbReference type="Rhea" id="RHEA-COMP:10131"/>
        <dbReference type="Rhea" id="RHEA-COMP:11032"/>
        <dbReference type="ChEBI" id="CHEBI:29950"/>
        <dbReference type="ChEBI" id="CHEBI:57287"/>
        <dbReference type="ChEBI" id="CHEBI:57379"/>
        <dbReference type="ChEBI" id="CHEBI:74151"/>
        <dbReference type="EC" id="2.3.1.225"/>
    </reaction>
</comment>
<comment type="subcellular location">
    <subcellularLocation>
        <location evidence="1">Membrane</location>
        <topology evidence="1">Multi-pass membrane protein</topology>
    </subcellularLocation>
</comment>
<dbReference type="GO" id="GO:0019706">
    <property type="term" value="F:protein-cysteine S-palmitoyltransferase activity"/>
    <property type="evidence" value="ECO:0000318"/>
    <property type="project" value="GO_Central"/>
</dbReference>
<keyword evidence="4 8" id="KW-1133">Transmembrane helix</keyword>
<dbReference type="InterPro" id="IPR036770">
    <property type="entry name" value="Ankyrin_rpt-contain_sf"/>
</dbReference>
<keyword evidence="12" id="KW-1185">Reference proteome</keyword>
<gene>
    <name evidence="11" type="ORF">DICPUDRAFT_96619</name>
</gene>
<evidence type="ECO:0000259" key="10">
    <source>
        <dbReference type="Pfam" id="PF01529"/>
    </source>
</evidence>
<dbReference type="AlphaFoldDB" id="F0Z9Z4"/>
<feature type="domain" description="Palmitoyltransferase DHHC" evidence="10">
    <location>
        <begin position="338"/>
        <end position="467"/>
    </location>
</feature>
<dbReference type="InParanoid" id="F0Z9Z4"/>
<dbReference type="GO" id="GO:0005794">
    <property type="term" value="C:Golgi apparatus"/>
    <property type="evidence" value="ECO:0000318"/>
    <property type="project" value="GO_Central"/>
</dbReference>
<dbReference type="InterPro" id="IPR001594">
    <property type="entry name" value="Palmitoyltrfase_DHHC"/>
</dbReference>
<evidence type="ECO:0000256" key="2">
    <source>
        <dbReference type="ARBA" id="ARBA00022679"/>
    </source>
</evidence>
<feature type="transmembrane region" description="Helical" evidence="8">
    <location>
        <begin position="380"/>
        <end position="404"/>
    </location>
</feature>